<dbReference type="Pfam" id="PF14024">
    <property type="entry name" value="DUF4240"/>
    <property type="match status" value="1"/>
</dbReference>
<comment type="caution">
    <text evidence="2">The sequence shown here is derived from an EMBL/GenBank/DDBJ whole genome shotgun (WGS) entry which is preliminary data.</text>
</comment>
<feature type="domain" description="DUF4240" evidence="1">
    <location>
        <begin position="1"/>
        <end position="131"/>
    </location>
</feature>
<dbReference type="RefSeq" id="WP_344876241.1">
    <property type="nucleotide sequence ID" value="NZ_BAABAL010000012.1"/>
</dbReference>
<dbReference type="InterPro" id="IPR025334">
    <property type="entry name" value="DUF4240"/>
</dbReference>
<accession>A0ABP7SEZ5</accession>
<keyword evidence="3" id="KW-1185">Reference proteome</keyword>
<evidence type="ECO:0000259" key="1">
    <source>
        <dbReference type="Pfam" id="PF14024"/>
    </source>
</evidence>
<gene>
    <name evidence="2" type="ORF">GCM10022247_36370</name>
</gene>
<reference evidence="3" key="1">
    <citation type="journal article" date="2019" name="Int. J. Syst. Evol. Microbiol.">
        <title>The Global Catalogue of Microorganisms (GCM) 10K type strain sequencing project: providing services to taxonomists for standard genome sequencing and annotation.</title>
        <authorList>
            <consortium name="The Broad Institute Genomics Platform"/>
            <consortium name="The Broad Institute Genome Sequencing Center for Infectious Disease"/>
            <person name="Wu L."/>
            <person name="Ma J."/>
        </authorList>
    </citation>
    <scope>NUCLEOTIDE SEQUENCE [LARGE SCALE GENOMIC DNA]</scope>
    <source>
        <strain evidence="3">JCM 17342</strain>
    </source>
</reference>
<protein>
    <recommendedName>
        <fullName evidence="1">DUF4240 domain-containing protein</fullName>
    </recommendedName>
</protein>
<evidence type="ECO:0000313" key="3">
    <source>
        <dbReference type="Proteomes" id="UP001501747"/>
    </source>
</evidence>
<evidence type="ECO:0000313" key="2">
    <source>
        <dbReference type="EMBL" id="GAA4010849.1"/>
    </source>
</evidence>
<dbReference type="EMBL" id="BAABAL010000012">
    <property type="protein sequence ID" value="GAA4010849.1"/>
    <property type="molecule type" value="Genomic_DNA"/>
</dbReference>
<proteinExistence type="predicted"/>
<dbReference type="Proteomes" id="UP001501747">
    <property type="component" value="Unassembled WGS sequence"/>
</dbReference>
<sequence>MDVHQFWQLIDDARGRAGDPEDGEAVSAVASALLSARPRAEIVAAQQVLRDLMADSYGAPLLAAARVINGGTSDDGFEYFRGWLITRGREVFERAVADPDTLAELPAVRAAADDGEERECEAALGIAVDAYFAATGEWIPAGAFTIRYPELDGSEHRLPRLEALFEDRDQAQTVQW</sequence>
<name>A0ABP7SEZ5_9PSEU</name>
<organism evidence="2 3">
    <name type="scientific">Allokutzneria multivorans</name>
    <dbReference type="NCBI Taxonomy" id="1142134"/>
    <lineage>
        <taxon>Bacteria</taxon>
        <taxon>Bacillati</taxon>
        <taxon>Actinomycetota</taxon>
        <taxon>Actinomycetes</taxon>
        <taxon>Pseudonocardiales</taxon>
        <taxon>Pseudonocardiaceae</taxon>
        <taxon>Allokutzneria</taxon>
    </lineage>
</organism>